<sequence>MPTNKSNNPKESLALQKNKNMDGLINAEDASEEIQAAIEPKVSMQEGDRVSIYWGDEWNIEEGEKGKK</sequence>
<dbReference type="EMBL" id="JAGDQJ010000014">
    <property type="protein sequence ID" value="MBO1626110.1"/>
    <property type="molecule type" value="Genomic_DNA"/>
</dbReference>
<protein>
    <submittedName>
        <fullName evidence="1">Uncharacterized protein</fullName>
    </submittedName>
</protein>
<gene>
    <name evidence="1" type="ORF">J4P90_12855</name>
</gene>
<dbReference type="RefSeq" id="WP_208017914.1">
    <property type="nucleotide sequence ID" value="NZ_JAGDQJ010000014.1"/>
</dbReference>
<dbReference type="Proteomes" id="UP000677611">
    <property type="component" value="Unassembled WGS sequence"/>
</dbReference>
<proteinExistence type="predicted"/>
<organism evidence="1 2">
    <name type="scientific">Bacillus arachidis</name>
    <dbReference type="NCBI Taxonomy" id="2819290"/>
    <lineage>
        <taxon>Bacteria</taxon>
        <taxon>Bacillati</taxon>
        <taxon>Bacillota</taxon>
        <taxon>Bacilli</taxon>
        <taxon>Bacillales</taxon>
        <taxon>Bacillaceae</taxon>
        <taxon>Bacillus</taxon>
    </lineage>
</organism>
<keyword evidence="2" id="KW-1185">Reference proteome</keyword>
<accession>A0ABS3NZ14</accession>
<evidence type="ECO:0000313" key="2">
    <source>
        <dbReference type="Proteomes" id="UP000677611"/>
    </source>
</evidence>
<reference evidence="1 2" key="1">
    <citation type="submission" date="2021-03" db="EMBL/GenBank/DDBJ databases">
        <title>Identification of novel Bacillus strains.</title>
        <authorList>
            <person name="Xiao Z."/>
            <person name="Li Y."/>
            <person name="Shen J."/>
        </authorList>
    </citation>
    <scope>NUCLEOTIDE SEQUENCE [LARGE SCALE GENOMIC DNA]</scope>
    <source>
        <strain evidence="1 2">SY8</strain>
    </source>
</reference>
<comment type="caution">
    <text evidence="1">The sequence shown here is derived from an EMBL/GenBank/DDBJ whole genome shotgun (WGS) entry which is preliminary data.</text>
</comment>
<name>A0ABS3NZ14_9BACI</name>
<evidence type="ECO:0000313" key="1">
    <source>
        <dbReference type="EMBL" id="MBO1626110.1"/>
    </source>
</evidence>